<accession>A0A061JP72</accession>
<dbReference type="SUPFAM" id="SSF46785">
    <property type="entry name" value="Winged helix' DNA-binding domain"/>
    <property type="match status" value="1"/>
</dbReference>
<dbReference type="CDD" id="cd00038">
    <property type="entry name" value="CAP_ED"/>
    <property type="match status" value="1"/>
</dbReference>
<dbReference type="InterPro" id="IPR050397">
    <property type="entry name" value="Env_Response_Regulators"/>
</dbReference>
<dbReference type="InterPro" id="IPR014710">
    <property type="entry name" value="RmlC-like_jellyroll"/>
</dbReference>
<dbReference type="Pfam" id="PF13545">
    <property type="entry name" value="HTH_Crp_2"/>
    <property type="match status" value="1"/>
</dbReference>
<evidence type="ECO:0000259" key="4">
    <source>
        <dbReference type="PROSITE" id="PS51063"/>
    </source>
</evidence>
<dbReference type="SMART" id="SM00100">
    <property type="entry name" value="cNMP"/>
    <property type="match status" value="1"/>
</dbReference>
<dbReference type="FunFam" id="1.10.10.10:FF:000028">
    <property type="entry name" value="Fumarate/nitrate reduction transcriptional regulator Fnr"/>
    <property type="match status" value="1"/>
</dbReference>
<dbReference type="Proteomes" id="UP000026923">
    <property type="component" value="Unassembled WGS sequence"/>
</dbReference>
<proteinExistence type="predicted"/>
<dbReference type="AlphaFoldDB" id="A0A061JP72"/>
<dbReference type="InterPro" id="IPR018490">
    <property type="entry name" value="cNMP-bd_dom_sf"/>
</dbReference>
<dbReference type="HOGENOM" id="CLU_075053_0_2_6"/>
<dbReference type="PANTHER" id="PTHR24567:SF75">
    <property type="entry name" value="FUMARATE AND NITRATE REDUCTION REGULATORY PROTEIN"/>
    <property type="match status" value="1"/>
</dbReference>
<feature type="domain" description="HTH crp-type" evidence="4">
    <location>
        <begin position="158"/>
        <end position="231"/>
    </location>
</feature>
<dbReference type="Pfam" id="PF00027">
    <property type="entry name" value="cNMP_binding"/>
    <property type="match status" value="1"/>
</dbReference>
<dbReference type="Gene3D" id="2.60.120.10">
    <property type="entry name" value="Jelly Rolls"/>
    <property type="match status" value="1"/>
</dbReference>
<dbReference type="InterPro" id="IPR012318">
    <property type="entry name" value="HTH_CRP"/>
</dbReference>
<dbReference type="InterPro" id="IPR036390">
    <property type="entry name" value="WH_DNA-bd_sf"/>
</dbReference>
<dbReference type="GO" id="GO:0003677">
    <property type="term" value="F:DNA binding"/>
    <property type="evidence" value="ECO:0007669"/>
    <property type="project" value="UniProtKB-KW"/>
</dbReference>
<dbReference type="InterPro" id="IPR000595">
    <property type="entry name" value="cNMP-bd_dom"/>
</dbReference>
<comment type="caution">
    <text evidence="5">The sequence shown here is derived from an EMBL/GenBank/DDBJ whole genome shotgun (WGS) entry which is preliminary data.</text>
</comment>
<dbReference type="Gene3D" id="1.10.10.10">
    <property type="entry name" value="Winged helix-like DNA-binding domain superfamily/Winged helix DNA-binding domain"/>
    <property type="match status" value="1"/>
</dbReference>
<protein>
    <recommendedName>
        <fullName evidence="4">HTH crp-type domain-containing protein</fullName>
    </recommendedName>
</protein>
<evidence type="ECO:0000256" key="1">
    <source>
        <dbReference type="ARBA" id="ARBA00023015"/>
    </source>
</evidence>
<organism evidence="5 6">
    <name type="scientific">Stutzerimonas stutzeri KOS6</name>
    <dbReference type="NCBI Taxonomy" id="1218352"/>
    <lineage>
        <taxon>Bacteria</taxon>
        <taxon>Pseudomonadati</taxon>
        <taxon>Pseudomonadota</taxon>
        <taxon>Gammaproteobacteria</taxon>
        <taxon>Pseudomonadales</taxon>
        <taxon>Pseudomonadaceae</taxon>
        <taxon>Stutzerimonas</taxon>
    </lineage>
</organism>
<dbReference type="eggNOG" id="COG0664">
    <property type="taxonomic scope" value="Bacteria"/>
</dbReference>
<dbReference type="RefSeq" id="WP_003293801.1">
    <property type="nucleotide sequence ID" value="NZ_KK020676.1"/>
</dbReference>
<dbReference type="PRINTS" id="PR00034">
    <property type="entry name" value="HTHCRP"/>
</dbReference>
<evidence type="ECO:0000313" key="6">
    <source>
        <dbReference type="Proteomes" id="UP000026923"/>
    </source>
</evidence>
<gene>
    <name evidence="5" type="ORF">B597_017530</name>
</gene>
<evidence type="ECO:0000256" key="2">
    <source>
        <dbReference type="ARBA" id="ARBA00023125"/>
    </source>
</evidence>
<evidence type="ECO:0000313" key="5">
    <source>
        <dbReference type="EMBL" id="EWC39989.1"/>
    </source>
</evidence>
<reference evidence="5 6" key="1">
    <citation type="journal article" date="2013" name="Genome Announc.">
        <title>Draft Genome of the Nitrogen-Fixing Bacterium Pseudomonas stutzeri Strain KOS6 Isolated from Industrial Hydrocarbon Sludge.</title>
        <authorList>
            <person name="Grigoryeva T.V."/>
            <person name="Laikov A.V."/>
            <person name="Naumova R.P."/>
            <person name="Manolov A.I."/>
            <person name="Larin A.K."/>
            <person name="Karpova I.Y."/>
            <person name="Semashko T.A."/>
            <person name="Alexeev D.G."/>
            <person name="Kostryukova E.S."/>
            <person name="Muller R."/>
            <person name="Govorun V.M."/>
        </authorList>
    </citation>
    <scope>NUCLEOTIDE SEQUENCE [LARGE SCALE GENOMIC DNA]</scope>
    <source>
        <strain evidence="5 6">KOS6</strain>
    </source>
</reference>
<keyword evidence="3" id="KW-0804">Transcription</keyword>
<dbReference type="GO" id="GO:0003700">
    <property type="term" value="F:DNA-binding transcription factor activity"/>
    <property type="evidence" value="ECO:0007669"/>
    <property type="project" value="TreeGrafter"/>
</dbReference>
<dbReference type="PROSITE" id="PS51063">
    <property type="entry name" value="HTH_CRP_2"/>
    <property type="match status" value="1"/>
</dbReference>
<dbReference type="GO" id="GO:0005829">
    <property type="term" value="C:cytosol"/>
    <property type="evidence" value="ECO:0007669"/>
    <property type="project" value="TreeGrafter"/>
</dbReference>
<sequence length="249" mass="27787">MDAKPKVCRTAPLKCCECSQRRICLPATLLDDELRYLQGSIRHNRCLARQQHLFRANEPATHVYALRSGSLKSYLTGIGGKELITGFVFPGELVGLDVFAGERSGCHVVALESSTVCAIPVDALEELLSSSAQLRSNLFKSISHQLQVEQAHLRHSRESADQRFIAFVLDLSARFARRGLSPTRFTLPMTRAEIGSYLGLTTETVSRLFTRYRRLGLIESNAREICLLDVRSLWDAREALPQRAASLAE</sequence>
<dbReference type="OrthoDB" id="7643467at2"/>
<dbReference type="InterPro" id="IPR036388">
    <property type="entry name" value="WH-like_DNA-bd_sf"/>
</dbReference>
<keyword evidence="2" id="KW-0238">DNA-binding</keyword>
<dbReference type="PANTHER" id="PTHR24567">
    <property type="entry name" value="CRP FAMILY TRANSCRIPTIONAL REGULATORY PROTEIN"/>
    <property type="match status" value="1"/>
</dbReference>
<dbReference type="SUPFAM" id="SSF51206">
    <property type="entry name" value="cAMP-binding domain-like"/>
    <property type="match status" value="1"/>
</dbReference>
<name>A0A061JP72_STUST</name>
<dbReference type="CDD" id="cd00092">
    <property type="entry name" value="HTH_CRP"/>
    <property type="match status" value="1"/>
</dbReference>
<keyword evidence="1" id="KW-0805">Transcription regulation</keyword>
<dbReference type="EMBL" id="AMCZ02000027">
    <property type="protein sequence ID" value="EWC39989.1"/>
    <property type="molecule type" value="Genomic_DNA"/>
</dbReference>
<evidence type="ECO:0000256" key="3">
    <source>
        <dbReference type="ARBA" id="ARBA00023163"/>
    </source>
</evidence>
<dbReference type="SMART" id="SM00419">
    <property type="entry name" value="HTH_CRP"/>
    <property type="match status" value="1"/>
</dbReference>